<evidence type="ECO:0000256" key="2">
    <source>
        <dbReference type="ARBA" id="ARBA00022679"/>
    </source>
</evidence>
<comment type="cofactor">
    <cofactor evidence="1">
        <name>pyridoxal 5'-phosphate</name>
        <dbReference type="ChEBI" id="CHEBI:597326"/>
    </cofactor>
</comment>
<evidence type="ECO:0000313" key="5">
    <source>
        <dbReference type="EMBL" id="MDT0677032.1"/>
    </source>
</evidence>
<dbReference type="Gene3D" id="3.40.640.10">
    <property type="entry name" value="Type I PLP-dependent aspartate aminotransferase-like (Major domain)"/>
    <property type="match status" value="1"/>
</dbReference>
<keyword evidence="5" id="KW-0032">Aminotransferase</keyword>
<evidence type="ECO:0000259" key="4">
    <source>
        <dbReference type="Pfam" id="PF13480"/>
    </source>
</evidence>
<keyword evidence="2" id="KW-0808">Transferase</keyword>
<accession>A0ABU3D672</accession>
<dbReference type="InterPro" id="IPR038740">
    <property type="entry name" value="BioF2-like_GNAT_dom"/>
</dbReference>
<dbReference type="InterPro" id="IPR004839">
    <property type="entry name" value="Aminotransferase_I/II_large"/>
</dbReference>
<proteinExistence type="predicted"/>
<comment type="caution">
    <text evidence="5">The sequence shown here is derived from an EMBL/GenBank/DDBJ whole genome shotgun (WGS) entry which is preliminary data.</text>
</comment>
<dbReference type="InterPro" id="IPR016181">
    <property type="entry name" value="Acyl_CoA_acyltransferase"/>
</dbReference>
<dbReference type="InterPro" id="IPR050087">
    <property type="entry name" value="AON_synthase_class-II"/>
</dbReference>
<dbReference type="InterPro" id="IPR015424">
    <property type="entry name" value="PyrdxlP-dep_Trfase"/>
</dbReference>
<evidence type="ECO:0000256" key="1">
    <source>
        <dbReference type="ARBA" id="ARBA00001933"/>
    </source>
</evidence>
<keyword evidence="6" id="KW-1185">Reference proteome</keyword>
<reference evidence="5 6" key="1">
    <citation type="submission" date="2023-09" db="EMBL/GenBank/DDBJ databases">
        <authorList>
            <person name="Rey-Velasco X."/>
        </authorList>
    </citation>
    <scope>NUCLEOTIDE SEQUENCE [LARGE SCALE GENOMIC DNA]</scope>
    <source>
        <strain evidence="5 6">F117</strain>
    </source>
</reference>
<dbReference type="GO" id="GO:0008483">
    <property type="term" value="F:transaminase activity"/>
    <property type="evidence" value="ECO:0007669"/>
    <property type="project" value="UniProtKB-KW"/>
</dbReference>
<dbReference type="Proteomes" id="UP001262582">
    <property type="component" value="Unassembled WGS sequence"/>
</dbReference>
<name>A0ABU3D672_9FLAO</name>
<dbReference type="PANTHER" id="PTHR13693">
    <property type="entry name" value="CLASS II AMINOTRANSFERASE/8-AMINO-7-OXONONANOATE SYNTHASE"/>
    <property type="match status" value="1"/>
</dbReference>
<dbReference type="RefSeq" id="WP_311503377.1">
    <property type="nucleotide sequence ID" value="NZ_JAVRHK010000007.1"/>
</dbReference>
<feature type="domain" description="BioF2-like acetyltransferase" evidence="4">
    <location>
        <begin position="631"/>
        <end position="765"/>
    </location>
</feature>
<dbReference type="Gene3D" id="3.40.630.30">
    <property type="match status" value="1"/>
</dbReference>
<sequence length="802" mass="91808">MAKIKHNNILDTVVSVMTNAKESGAIHLYAEGDRFDGRQIQIKGKKLFHFGTTGYLGLEQDNRLKQGAIKAIEAYGTEFPLSKSYISHPLYEELESLMTEIFGSPIVITKNSTLGHMGVIPSVVDDGDGVILDHQVHWSVQSAVNPLKLRSVPVEMIRHNNLGMLEDKIKKLQSRCKKIWYMADGMYSMFGDYAPINELMSLCNKYPQLHIYFDDVHGMSWKGKNGSGYVMSILKELPERVILFGTMSKTFGASGAVMVCKDKKIQQRVKNFGGPLTFSVQLEPASVGAAMASAKIHLSDEIYKMQNELADRISFFNHCLKNTDLPVIVDNDSPVFYIGAGMPETGFNLVNRLITTGFYVNIGFFPAVPVKNTGLRITISRHNQKEEIKDLVEALAKEFPKALEDTNTNLERVNFAFGRNSSESSPSKATKSNLKIETYSSIAEIDPELWNSTVGGHGLYDWNGLESLEKILDSHNSPEHNNKFFYFIVRDENRKCILATFFSYGLWKEDMLAPRSVSLALEKTRQIEPYYHTSYCLNMGSMMTEGDHLYLCQEKENWKEAFDLLLEQVEILEKKLKPQYLILRDFDSDNDAIKTFLHNKGFIQVSMPQSAIYDNFIWNDPQDYVGTLSKRSRKHFRNDIEPYFEKLKVRIKDKLTDKELNQSYELYLQVKENNLGLNTFRYPFPLFEHMVVSSQWEFIMIYLKETEKPLVGVMFCYKNSSNIYSPAIIGMDYEFSGEYNIYRQLLYQTIIRAKELGSSRIDFGLTAGFEKRKVGAMVLDKCAYIQARDNFALESLDWLRKD</sequence>
<dbReference type="SUPFAM" id="SSF53383">
    <property type="entry name" value="PLP-dependent transferases"/>
    <property type="match status" value="1"/>
</dbReference>
<feature type="domain" description="Aminotransferase class I/classII large" evidence="3">
    <location>
        <begin position="50"/>
        <end position="395"/>
    </location>
</feature>
<dbReference type="Pfam" id="PF13480">
    <property type="entry name" value="Acetyltransf_6"/>
    <property type="match status" value="1"/>
</dbReference>
<evidence type="ECO:0000259" key="3">
    <source>
        <dbReference type="Pfam" id="PF00155"/>
    </source>
</evidence>
<dbReference type="PANTHER" id="PTHR13693:SF3">
    <property type="entry name" value="LD36009P"/>
    <property type="match status" value="1"/>
</dbReference>
<dbReference type="InterPro" id="IPR015422">
    <property type="entry name" value="PyrdxlP-dep_Trfase_small"/>
</dbReference>
<dbReference type="Gene3D" id="3.90.1150.10">
    <property type="entry name" value="Aspartate Aminotransferase, domain 1"/>
    <property type="match status" value="1"/>
</dbReference>
<dbReference type="Pfam" id="PF00155">
    <property type="entry name" value="Aminotran_1_2"/>
    <property type="match status" value="1"/>
</dbReference>
<dbReference type="SUPFAM" id="SSF55729">
    <property type="entry name" value="Acyl-CoA N-acyltransferases (Nat)"/>
    <property type="match status" value="1"/>
</dbReference>
<gene>
    <name evidence="5" type="ORF">RM539_10605</name>
</gene>
<protein>
    <submittedName>
        <fullName evidence="5">Aminotransferase class I/II-fold pyridoxal phosphate-dependent enzyme</fullName>
    </submittedName>
</protein>
<dbReference type="EMBL" id="JAVRHK010000007">
    <property type="protein sequence ID" value="MDT0677032.1"/>
    <property type="molecule type" value="Genomic_DNA"/>
</dbReference>
<organism evidence="5 6">
    <name type="scientific">Autumnicola musiva</name>
    <dbReference type="NCBI Taxonomy" id="3075589"/>
    <lineage>
        <taxon>Bacteria</taxon>
        <taxon>Pseudomonadati</taxon>
        <taxon>Bacteroidota</taxon>
        <taxon>Flavobacteriia</taxon>
        <taxon>Flavobacteriales</taxon>
        <taxon>Flavobacteriaceae</taxon>
        <taxon>Autumnicola</taxon>
    </lineage>
</organism>
<evidence type="ECO:0000313" key="6">
    <source>
        <dbReference type="Proteomes" id="UP001262582"/>
    </source>
</evidence>
<dbReference type="InterPro" id="IPR015421">
    <property type="entry name" value="PyrdxlP-dep_Trfase_major"/>
</dbReference>